<proteinExistence type="predicted"/>
<protein>
    <submittedName>
        <fullName evidence="1">Uncharacterized protein</fullName>
    </submittedName>
</protein>
<evidence type="ECO:0000313" key="1">
    <source>
        <dbReference type="EMBL" id="KZU92994.1"/>
    </source>
</evidence>
<dbReference type="PATRIC" id="fig|1590.144.peg.2733"/>
<gene>
    <name evidence="1" type="ORF">Lp19_2697</name>
</gene>
<comment type="caution">
    <text evidence="1">The sequence shown here is derived from an EMBL/GenBank/DDBJ whole genome shotgun (WGS) entry which is preliminary data.</text>
</comment>
<dbReference type="KEGG" id="lpb:SH83_13150"/>
<dbReference type="EMBL" id="LUXM01000037">
    <property type="protein sequence ID" value="KZU92994.1"/>
    <property type="molecule type" value="Genomic_DNA"/>
</dbReference>
<evidence type="ECO:0000313" key="2">
    <source>
        <dbReference type="Proteomes" id="UP000076882"/>
    </source>
</evidence>
<dbReference type="Proteomes" id="UP000076882">
    <property type="component" value="Unassembled WGS sequence"/>
</dbReference>
<dbReference type="RefSeq" id="WP_044432163.1">
    <property type="nucleotide sequence ID" value="NZ_CP010528.1"/>
</dbReference>
<sequence>MTGFNDIMATICQLLSERIGEDVEPGQAGYESIRLSSDEIGYPGITGILPAEVLVHMFIYEEWSGYAVVDLEQSNLYAIGVFYGADY</sequence>
<organism evidence="1 2">
    <name type="scientific">Lactiplantibacillus plantarum</name>
    <name type="common">Lactobacillus plantarum</name>
    <dbReference type="NCBI Taxonomy" id="1590"/>
    <lineage>
        <taxon>Bacteria</taxon>
        <taxon>Bacillati</taxon>
        <taxon>Bacillota</taxon>
        <taxon>Bacilli</taxon>
        <taxon>Lactobacillales</taxon>
        <taxon>Lactobacillaceae</taxon>
        <taxon>Lactiplantibacillus</taxon>
    </lineage>
</organism>
<name>A0A165RA09_LACPN</name>
<reference evidence="1 2" key="1">
    <citation type="submission" date="2016-03" db="EMBL/GenBank/DDBJ databases">
        <title>Comparative genomics of 54 Lactobacillus plantarum strains reveals genomic uncoupling from niche constraints.</title>
        <authorList>
            <person name="Martino M.E."/>
        </authorList>
    </citation>
    <scope>NUCLEOTIDE SEQUENCE [LARGE SCALE GENOMIC DNA]</scope>
    <source>
        <strain evidence="1 2">19.1</strain>
    </source>
</reference>
<accession>A0A165RA09</accession>
<dbReference type="AlphaFoldDB" id="A0A165RA09"/>